<evidence type="ECO:0000313" key="2">
    <source>
        <dbReference type="Proteomes" id="UP000735302"/>
    </source>
</evidence>
<name>A0AAV4AU60_9GAST</name>
<dbReference type="Proteomes" id="UP000735302">
    <property type="component" value="Unassembled WGS sequence"/>
</dbReference>
<proteinExistence type="predicted"/>
<reference evidence="1 2" key="1">
    <citation type="journal article" date="2021" name="Elife">
        <title>Chloroplast acquisition without the gene transfer in kleptoplastic sea slugs, Plakobranchus ocellatus.</title>
        <authorList>
            <person name="Maeda T."/>
            <person name="Takahashi S."/>
            <person name="Yoshida T."/>
            <person name="Shimamura S."/>
            <person name="Takaki Y."/>
            <person name="Nagai Y."/>
            <person name="Toyoda A."/>
            <person name="Suzuki Y."/>
            <person name="Arimoto A."/>
            <person name="Ishii H."/>
            <person name="Satoh N."/>
            <person name="Nishiyama T."/>
            <person name="Hasebe M."/>
            <person name="Maruyama T."/>
            <person name="Minagawa J."/>
            <person name="Obokata J."/>
            <person name="Shigenobu S."/>
        </authorList>
    </citation>
    <scope>NUCLEOTIDE SEQUENCE [LARGE SCALE GENOMIC DNA]</scope>
</reference>
<accession>A0AAV4AU60</accession>
<dbReference type="EMBL" id="BLXT01004267">
    <property type="protein sequence ID" value="GFO11329.1"/>
    <property type="molecule type" value="Genomic_DNA"/>
</dbReference>
<dbReference type="InterPro" id="IPR043502">
    <property type="entry name" value="DNA/RNA_pol_sf"/>
</dbReference>
<dbReference type="SUPFAM" id="SSF56672">
    <property type="entry name" value="DNA/RNA polymerases"/>
    <property type="match status" value="1"/>
</dbReference>
<dbReference type="AlphaFoldDB" id="A0AAV4AU60"/>
<dbReference type="InterPro" id="IPR043128">
    <property type="entry name" value="Rev_trsase/Diguanyl_cyclase"/>
</dbReference>
<dbReference type="Gene3D" id="3.10.10.10">
    <property type="entry name" value="HIV Type 1 Reverse Transcriptase, subunit A, domain 1"/>
    <property type="match status" value="1"/>
</dbReference>
<evidence type="ECO:0000313" key="1">
    <source>
        <dbReference type="EMBL" id="GFO11329.1"/>
    </source>
</evidence>
<keyword evidence="2" id="KW-1185">Reference proteome</keyword>
<sequence length="115" mass="12872">MDDVPVITASMAVSEDDDESSGCDDCGYEVLSVLGNLGNEETERDLKFGDELSTEQRPDDMCQLMVRSSHSSEKDLSNSYWQISVRQTDIPKTAFVAIGRNYEFLRMSFDDQLGS</sequence>
<gene>
    <name evidence="1" type="ORF">PoB_003783400</name>
</gene>
<comment type="caution">
    <text evidence="1">The sequence shown here is derived from an EMBL/GenBank/DDBJ whole genome shotgun (WGS) entry which is preliminary data.</text>
</comment>
<dbReference type="Gene3D" id="3.30.70.270">
    <property type="match status" value="1"/>
</dbReference>
<organism evidence="1 2">
    <name type="scientific">Plakobranchus ocellatus</name>
    <dbReference type="NCBI Taxonomy" id="259542"/>
    <lineage>
        <taxon>Eukaryota</taxon>
        <taxon>Metazoa</taxon>
        <taxon>Spiralia</taxon>
        <taxon>Lophotrochozoa</taxon>
        <taxon>Mollusca</taxon>
        <taxon>Gastropoda</taxon>
        <taxon>Heterobranchia</taxon>
        <taxon>Euthyneura</taxon>
        <taxon>Panpulmonata</taxon>
        <taxon>Sacoglossa</taxon>
        <taxon>Placobranchoidea</taxon>
        <taxon>Plakobranchidae</taxon>
        <taxon>Plakobranchus</taxon>
    </lineage>
</organism>
<protein>
    <submittedName>
        <fullName evidence="1">Uncharacterized protein</fullName>
    </submittedName>
</protein>